<dbReference type="SUPFAM" id="SSF51395">
    <property type="entry name" value="FMN-linked oxidoreductases"/>
    <property type="match status" value="1"/>
</dbReference>
<evidence type="ECO:0000256" key="10">
    <source>
        <dbReference type="ARBA" id="ARBA00022723"/>
    </source>
</evidence>
<proteinExistence type="inferred from homology"/>
<evidence type="ECO:0000256" key="8">
    <source>
        <dbReference type="ARBA" id="ARBA00022630"/>
    </source>
</evidence>
<evidence type="ECO:0000256" key="2">
    <source>
        <dbReference type="ARBA" id="ARBA00001966"/>
    </source>
</evidence>
<dbReference type="InterPro" id="IPR023753">
    <property type="entry name" value="FAD/NAD-binding_dom"/>
</dbReference>
<comment type="pathway">
    <text evidence="4">Amino-acid biosynthesis; beta-alanine biosynthesis.</text>
</comment>
<dbReference type="EC" id="1.3.1.2" evidence="6"/>
<dbReference type="PROSITE" id="PS00198">
    <property type="entry name" value="4FE4S_FER_1"/>
    <property type="match status" value="2"/>
</dbReference>
<evidence type="ECO:0000313" key="22">
    <source>
        <dbReference type="Proteomes" id="UP001146793"/>
    </source>
</evidence>
<evidence type="ECO:0000256" key="18">
    <source>
        <dbReference type="ARBA" id="ARBA00030119"/>
    </source>
</evidence>
<dbReference type="AlphaFoldDB" id="A0AAV7YU77"/>
<evidence type="ECO:0000259" key="20">
    <source>
        <dbReference type="PROSITE" id="PS51379"/>
    </source>
</evidence>
<dbReference type="PROSITE" id="PS51379">
    <property type="entry name" value="4FE4S_FER_2"/>
    <property type="match status" value="2"/>
</dbReference>
<dbReference type="Gene3D" id="3.50.50.60">
    <property type="entry name" value="FAD/NAD(P)-binding domain"/>
    <property type="match status" value="2"/>
</dbReference>
<evidence type="ECO:0000256" key="3">
    <source>
        <dbReference type="ARBA" id="ARBA00001974"/>
    </source>
</evidence>
<name>A0AAV7YU77_9EUKA</name>
<dbReference type="PRINTS" id="PR00419">
    <property type="entry name" value="ADXRDTASE"/>
</dbReference>
<dbReference type="EMBL" id="JANTQA010000047">
    <property type="protein sequence ID" value="KAJ3433377.1"/>
    <property type="molecule type" value="Genomic_DNA"/>
</dbReference>
<feature type="domain" description="4Fe-4S ferredoxin-type" evidence="20">
    <location>
        <begin position="933"/>
        <end position="962"/>
    </location>
</feature>
<dbReference type="CDD" id="cd02940">
    <property type="entry name" value="DHPD_FMN"/>
    <property type="match status" value="1"/>
</dbReference>
<keyword evidence="13" id="KW-0274">FAD</keyword>
<dbReference type="InterPro" id="IPR013785">
    <property type="entry name" value="Aldolase_TIM"/>
</dbReference>
<dbReference type="Proteomes" id="UP001146793">
    <property type="component" value="Unassembled WGS sequence"/>
</dbReference>
<comment type="cofactor">
    <cofactor evidence="3">
        <name>FAD</name>
        <dbReference type="ChEBI" id="CHEBI:57692"/>
    </cofactor>
</comment>
<evidence type="ECO:0000313" key="21">
    <source>
        <dbReference type="EMBL" id="KAJ3433377.1"/>
    </source>
</evidence>
<comment type="cofactor">
    <cofactor evidence="1">
        <name>FMN</name>
        <dbReference type="ChEBI" id="CHEBI:58210"/>
    </cofactor>
</comment>
<evidence type="ECO:0000256" key="17">
    <source>
        <dbReference type="ARBA" id="ARBA00023014"/>
    </source>
</evidence>
<dbReference type="GO" id="GO:0050661">
    <property type="term" value="F:NADP binding"/>
    <property type="evidence" value="ECO:0007669"/>
    <property type="project" value="TreeGrafter"/>
</dbReference>
<keyword evidence="17" id="KW-0411">Iron-sulfur</keyword>
<feature type="domain" description="4Fe-4S ferredoxin-type" evidence="20">
    <location>
        <begin position="964"/>
        <end position="993"/>
    </location>
</feature>
<keyword evidence="7" id="KW-0004">4Fe-4S</keyword>
<dbReference type="InterPro" id="IPR009051">
    <property type="entry name" value="Helical_ferredxn"/>
</dbReference>
<organism evidence="21 22">
    <name type="scientific">Anaeramoeba flamelloides</name>
    <dbReference type="NCBI Taxonomy" id="1746091"/>
    <lineage>
        <taxon>Eukaryota</taxon>
        <taxon>Metamonada</taxon>
        <taxon>Anaeramoebidae</taxon>
        <taxon>Anaeramoeba</taxon>
    </lineage>
</organism>
<reference evidence="21" key="1">
    <citation type="submission" date="2022-08" db="EMBL/GenBank/DDBJ databases">
        <title>Novel sulphate-reducing endosymbionts in the free-living metamonad Anaeramoeba.</title>
        <authorList>
            <person name="Jerlstrom-Hultqvist J."/>
            <person name="Cepicka I."/>
            <person name="Gallot-Lavallee L."/>
            <person name="Salas-Leiva D."/>
            <person name="Curtis B.A."/>
            <person name="Zahonova K."/>
            <person name="Pipaliya S."/>
            <person name="Dacks J."/>
            <person name="Roger A.J."/>
        </authorList>
    </citation>
    <scope>NUCLEOTIDE SEQUENCE</scope>
    <source>
        <strain evidence="21">Busselton2</strain>
    </source>
</reference>
<dbReference type="GO" id="GO:0006212">
    <property type="term" value="P:uracil catabolic process"/>
    <property type="evidence" value="ECO:0007669"/>
    <property type="project" value="TreeGrafter"/>
</dbReference>
<comment type="similarity">
    <text evidence="5">Belongs to the dihydropyrimidine dehydrogenase family.</text>
</comment>
<evidence type="ECO:0000256" key="19">
    <source>
        <dbReference type="ARBA" id="ARBA00032722"/>
    </source>
</evidence>
<evidence type="ECO:0000256" key="9">
    <source>
        <dbReference type="ARBA" id="ARBA00022643"/>
    </source>
</evidence>
<evidence type="ECO:0000256" key="12">
    <source>
        <dbReference type="ARBA" id="ARBA00022741"/>
    </source>
</evidence>
<dbReference type="FunFam" id="3.20.20.70:FF:000027">
    <property type="entry name" value="Dihydropyrimidine dehydrogenase [NADP(+)]"/>
    <property type="match status" value="1"/>
</dbReference>
<dbReference type="Gene3D" id="3.30.70.20">
    <property type="match status" value="1"/>
</dbReference>
<comment type="cofactor">
    <cofactor evidence="2">
        <name>[4Fe-4S] cluster</name>
        <dbReference type="ChEBI" id="CHEBI:49883"/>
    </cofactor>
</comment>
<evidence type="ECO:0000256" key="7">
    <source>
        <dbReference type="ARBA" id="ARBA00022485"/>
    </source>
</evidence>
<accession>A0AAV7YU77</accession>
<keyword evidence="15" id="KW-0560">Oxidoreductase</keyword>
<dbReference type="InterPro" id="IPR017900">
    <property type="entry name" value="4Fe4S_Fe_S_CS"/>
</dbReference>
<evidence type="ECO:0000256" key="14">
    <source>
        <dbReference type="ARBA" id="ARBA00022857"/>
    </source>
</evidence>
<dbReference type="Pfam" id="PF14691">
    <property type="entry name" value="Fer4_20"/>
    <property type="match status" value="1"/>
</dbReference>
<dbReference type="Gene3D" id="3.20.20.70">
    <property type="entry name" value="Aldolase class I"/>
    <property type="match status" value="1"/>
</dbReference>
<dbReference type="InterPro" id="IPR005720">
    <property type="entry name" value="Dihydroorotate_DH_cat"/>
</dbReference>
<dbReference type="GO" id="GO:0006210">
    <property type="term" value="P:thymine catabolic process"/>
    <property type="evidence" value="ECO:0007669"/>
    <property type="project" value="TreeGrafter"/>
</dbReference>
<dbReference type="InterPro" id="IPR036188">
    <property type="entry name" value="FAD/NAD-bd_sf"/>
</dbReference>
<evidence type="ECO:0000256" key="4">
    <source>
        <dbReference type="ARBA" id="ARBA00004668"/>
    </source>
</evidence>
<keyword evidence="8" id="KW-0285">Flavoprotein</keyword>
<evidence type="ECO:0000256" key="11">
    <source>
        <dbReference type="ARBA" id="ARBA00022737"/>
    </source>
</evidence>
<dbReference type="PANTHER" id="PTHR43073:SF2">
    <property type="entry name" value="DIHYDROPYRIMIDINE DEHYDROGENASE [NADP(+)]"/>
    <property type="match status" value="1"/>
</dbReference>
<evidence type="ECO:0000256" key="5">
    <source>
        <dbReference type="ARBA" id="ARBA00010804"/>
    </source>
</evidence>
<keyword evidence="14" id="KW-0521">NADP</keyword>
<keyword evidence="11" id="KW-0677">Repeat</keyword>
<evidence type="ECO:0000256" key="15">
    <source>
        <dbReference type="ARBA" id="ARBA00023002"/>
    </source>
</evidence>
<dbReference type="InterPro" id="IPR028261">
    <property type="entry name" value="DPD_II"/>
</dbReference>
<keyword evidence="12" id="KW-0547">Nucleotide-binding</keyword>
<dbReference type="SUPFAM" id="SSF51971">
    <property type="entry name" value="Nucleotide-binding domain"/>
    <property type="match status" value="1"/>
</dbReference>
<sequence length="1031" mass="114512">MSTKKVSEVEDPEQYLLYPETRKSAKVLPTKINRVEKLKWKRNIPCKGCEKSFNFKDIKHTTLTEKEAITEARRCLKCSDAPCIKGCPTSIDIKAFIQNISTRNFYGAAKTILSDNPVGLSCGMVCPVSNLCQGNCNLTNEEPINISGLQDFALQAFRKMQIPQIRDPKIDFENLPKSYSTKIACLGCGPSSISTATYLARLGYKDITVFEKNSYPGGISSSEIPSFRLPFEAVKWEVSLMEDLGVKVQYNTELGKNGFTVQKLKEDGYDAVFVGIGLPEPQTIPAFDGLTEENGFYSSKTFLPIVSMASKTKMVENIPKLPQLGRHTLVLGAGDTSVDCALSAFRCGSKRVSLCFRKSTDDMKAVDDELQSAREEGVELQSYITLKNINLENGKIVSCTFYRCDKDEEGNYYTDKTQEVTLKCDSVISAFGSKLEKKELQNSLLPLQFNERRKAQINHDTLQSNDAKWIFVGGDLAGGKMTVEAANDGKTAAWSMHCYIQQQNGNEEIAKQKPELPKFYTEVDLVDLSTTVCGIKFENPYGLASAPCCTSSALIRRSFEAGWGYAVPKTFTLDKDIVNNISPRISSEHDHNYGTNQSGFLNIELISDKSGHYWLKAIQELKEDFPEKVIIASIAAPCIKEDWELLAKKCEEAGSDGLELNLSCPHGMKDRGMGTALGVNPKLVTQVCKWVKGACNIPVFAKLTPNISDIRVIAEAAVEGGADGVTTTNTLLSMINVESNGTSWPSVGKKEHKTTYGGLSGNYIKPLALRMISQIKKKFPELPILGLGGIESAEHTMKFLNAGSNVVQVGSAIMNSDYTIVDDMITGLQCLLYMKSRPDLREWEYQTPRLKNYLPKEQIYKKSTPLFGEFLSEKNEKEQKKLSREKIAKESFELIKAPKQDRKVPSIKDMVGIANEKVSTWSGLSHKTSDHVVALIADEEECINCGKCYMTCPYDAIDFDEKTHIPLVNENCSGCGICQSVCPVVDCISFVTREIPYIVKHGLPEEIQLKQIEKYNQGEREEDRKGVEGKL</sequence>
<evidence type="ECO:0000256" key="13">
    <source>
        <dbReference type="ARBA" id="ARBA00022827"/>
    </source>
</evidence>
<dbReference type="PANTHER" id="PTHR43073">
    <property type="entry name" value="DIHYDROPYRIMIDINE DEHYDROGENASE [NADP(+)]"/>
    <property type="match status" value="1"/>
</dbReference>
<evidence type="ECO:0000256" key="6">
    <source>
        <dbReference type="ARBA" id="ARBA00013004"/>
    </source>
</evidence>
<evidence type="ECO:0000256" key="16">
    <source>
        <dbReference type="ARBA" id="ARBA00023004"/>
    </source>
</evidence>
<keyword evidence="10" id="KW-0479">Metal-binding</keyword>
<dbReference type="GO" id="GO:0005737">
    <property type="term" value="C:cytoplasm"/>
    <property type="evidence" value="ECO:0007669"/>
    <property type="project" value="InterPro"/>
</dbReference>
<keyword evidence="16" id="KW-0408">Iron</keyword>
<dbReference type="Pfam" id="PF07992">
    <property type="entry name" value="Pyr_redox_2"/>
    <property type="match status" value="1"/>
</dbReference>
<dbReference type="Pfam" id="PF01180">
    <property type="entry name" value="DHO_dh"/>
    <property type="match status" value="1"/>
</dbReference>
<dbReference type="InterPro" id="IPR017896">
    <property type="entry name" value="4Fe4S_Fe-S-bd"/>
</dbReference>
<comment type="caution">
    <text evidence="21">The sequence shown here is derived from an EMBL/GenBank/DDBJ whole genome shotgun (WGS) entry which is preliminary data.</text>
</comment>
<dbReference type="GO" id="GO:0002058">
    <property type="term" value="F:uracil binding"/>
    <property type="evidence" value="ECO:0007669"/>
    <property type="project" value="TreeGrafter"/>
</dbReference>
<evidence type="ECO:0000256" key="1">
    <source>
        <dbReference type="ARBA" id="ARBA00001917"/>
    </source>
</evidence>
<dbReference type="Pfam" id="PF14697">
    <property type="entry name" value="Fer4_21"/>
    <property type="match status" value="1"/>
</dbReference>
<dbReference type="GO" id="GO:0017113">
    <property type="term" value="F:dihydropyrimidine dehydrogenase (NADP+) activity"/>
    <property type="evidence" value="ECO:0007669"/>
    <property type="project" value="UniProtKB-EC"/>
</dbReference>
<dbReference type="GO" id="GO:0051539">
    <property type="term" value="F:4 iron, 4 sulfur cluster binding"/>
    <property type="evidence" value="ECO:0007669"/>
    <property type="project" value="UniProtKB-KW"/>
</dbReference>
<dbReference type="GO" id="GO:0046872">
    <property type="term" value="F:metal ion binding"/>
    <property type="evidence" value="ECO:0007669"/>
    <property type="project" value="UniProtKB-KW"/>
</dbReference>
<dbReference type="SUPFAM" id="SSF54862">
    <property type="entry name" value="4Fe-4S ferredoxins"/>
    <property type="match status" value="1"/>
</dbReference>
<keyword evidence="9" id="KW-0288">FMN</keyword>
<protein>
    <recommendedName>
        <fullName evidence="6">dihydropyrimidine dehydrogenase (NADP(+))</fullName>
        <ecNumber evidence="6">1.3.1.2</ecNumber>
    </recommendedName>
    <alternativeName>
        <fullName evidence="19">Dihydrothymine dehydrogenase</fullName>
    </alternativeName>
    <alternativeName>
        <fullName evidence="18">Dihydrouracil dehydrogenase</fullName>
    </alternativeName>
</protein>
<gene>
    <name evidence="21" type="ORF">M0812_22335</name>
</gene>
<dbReference type="Gene3D" id="1.10.1060.10">
    <property type="entry name" value="Alpha-helical ferredoxin"/>
    <property type="match status" value="1"/>
</dbReference>